<dbReference type="GO" id="GO:0016853">
    <property type="term" value="F:isomerase activity"/>
    <property type="evidence" value="ECO:0007669"/>
    <property type="project" value="UniProtKB-KW"/>
</dbReference>
<evidence type="ECO:0000259" key="1">
    <source>
        <dbReference type="Pfam" id="PF13474"/>
    </source>
</evidence>
<dbReference type="RefSeq" id="WP_133034396.1">
    <property type="nucleotide sequence ID" value="NZ_BAABEI010000012.1"/>
</dbReference>
<dbReference type="InterPro" id="IPR032710">
    <property type="entry name" value="NTF2-like_dom_sf"/>
</dbReference>
<accession>A0A4R2CX28</accession>
<dbReference type="Proteomes" id="UP000295351">
    <property type="component" value="Unassembled WGS sequence"/>
</dbReference>
<organism evidence="2 3">
    <name type="scientific">Shinella granuli</name>
    <dbReference type="NCBI Taxonomy" id="323621"/>
    <lineage>
        <taxon>Bacteria</taxon>
        <taxon>Pseudomonadati</taxon>
        <taxon>Pseudomonadota</taxon>
        <taxon>Alphaproteobacteria</taxon>
        <taxon>Hyphomicrobiales</taxon>
        <taxon>Rhizobiaceae</taxon>
        <taxon>Shinella</taxon>
    </lineage>
</organism>
<evidence type="ECO:0000313" key="3">
    <source>
        <dbReference type="Proteomes" id="UP000295351"/>
    </source>
</evidence>
<proteinExistence type="predicted"/>
<dbReference type="InterPro" id="IPR037401">
    <property type="entry name" value="SnoaL-like"/>
</dbReference>
<name>A0A4R2CX28_SHIGR</name>
<dbReference type="EMBL" id="SLVX01000006">
    <property type="protein sequence ID" value="TCN45766.1"/>
    <property type="molecule type" value="Genomic_DNA"/>
</dbReference>
<reference evidence="2 3" key="1">
    <citation type="submission" date="2019-03" db="EMBL/GenBank/DDBJ databases">
        <title>Genomic Encyclopedia of Type Strains, Phase IV (KMG-IV): sequencing the most valuable type-strain genomes for metagenomic binning, comparative biology and taxonomic classification.</title>
        <authorList>
            <person name="Goeker M."/>
        </authorList>
    </citation>
    <scope>NUCLEOTIDE SEQUENCE [LARGE SCALE GENOMIC DNA]</scope>
    <source>
        <strain evidence="2 3">DSM 18401</strain>
    </source>
</reference>
<sequence length="122" mass="14220">MRAEDVLSRYEALINRHDFDVLLPLISEEAIFWFNDGSHSGLAEIRKAFEETWRKFPLERYWLEDRCWLAMGEGAAGCIYRFCWQTTRDGRVLSGGGRGTTLLRAEAGTWRIVHEHLSQFPK</sequence>
<dbReference type="SUPFAM" id="SSF54427">
    <property type="entry name" value="NTF2-like"/>
    <property type="match status" value="1"/>
</dbReference>
<keyword evidence="3" id="KW-1185">Reference proteome</keyword>
<protein>
    <submittedName>
        <fullName evidence="2">Ketosteroid isomerase-like protein</fullName>
    </submittedName>
</protein>
<keyword evidence="2" id="KW-0413">Isomerase</keyword>
<gene>
    <name evidence="2" type="ORF">EV665_106244</name>
</gene>
<dbReference type="AlphaFoldDB" id="A0A4R2CX28"/>
<dbReference type="Pfam" id="PF13474">
    <property type="entry name" value="SnoaL_3"/>
    <property type="match status" value="1"/>
</dbReference>
<evidence type="ECO:0000313" key="2">
    <source>
        <dbReference type="EMBL" id="TCN45766.1"/>
    </source>
</evidence>
<dbReference type="Gene3D" id="3.10.450.50">
    <property type="match status" value="1"/>
</dbReference>
<comment type="caution">
    <text evidence="2">The sequence shown here is derived from an EMBL/GenBank/DDBJ whole genome shotgun (WGS) entry which is preliminary data.</text>
</comment>
<feature type="domain" description="SnoaL-like" evidence="1">
    <location>
        <begin position="5"/>
        <end position="120"/>
    </location>
</feature>